<dbReference type="InterPro" id="IPR004606">
    <property type="entry name" value="Mop_domain"/>
</dbReference>
<dbReference type="SMART" id="SM00382">
    <property type="entry name" value="AAA"/>
    <property type="match status" value="1"/>
</dbReference>
<dbReference type="PROSITE" id="PS00211">
    <property type="entry name" value="ABC_TRANSPORTER_1"/>
    <property type="match status" value="1"/>
</dbReference>
<keyword evidence="4 8" id="KW-0067">ATP-binding</keyword>
<evidence type="ECO:0000256" key="5">
    <source>
        <dbReference type="PROSITE-ProRule" id="PRU01213"/>
    </source>
</evidence>
<evidence type="ECO:0000256" key="3">
    <source>
        <dbReference type="ARBA" id="ARBA00022741"/>
    </source>
</evidence>
<dbReference type="InterPro" id="IPR027417">
    <property type="entry name" value="P-loop_NTPase"/>
</dbReference>
<feature type="domain" description="Mop" evidence="7">
    <location>
        <begin position="296"/>
        <end position="360"/>
    </location>
</feature>
<reference evidence="8 9" key="1">
    <citation type="submission" date="2020-03" db="EMBL/GenBank/DDBJ databases">
        <title>Two novel Motilibacter sp.</title>
        <authorList>
            <person name="Liu S."/>
        </authorList>
    </citation>
    <scope>NUCLEOTIDE SEQUENCE [LARGE SCALE GENOMIC DNA]</scope>
    <source>
        <strain evidence="8 9">E257</strain>
    </source>
</reference>
<dbReference type="InterPro" id="IPR003593">
    <property type="entry name" value="AAA+_ATPase"/>
</dbReference>
<dbReference type="Pfam" id="PF03459">
    <property type="entry name" value="TOBE"/>
    <property type="match status" value="1"/>
</dbReference>
<dbReference type="InterPro" id="IPR003439">
    <property type="entry name" value="ABC_transporter-like_ATP-bd"/>
</dbReference>
<dbReference type="Proteomes" id="UP000800981">
    <property type="component" value="Unassembled WGS sequence"/>
</dbReference>
<keyword evidence="1" id="KW-0813">Transport</keyword>
<dbReference type="SUPFAM" id="SSF52540">
    <property type="entry name" value="P-loop containing nucleoside triphosphate hydrolases"/>
    <property type="match status" value="1"/>
</dbReference>
<gene>
    <name evidence="8" type="ORF">G9H71_18665</name>
</gene>
<evidence type="ECO:0000256" key="4">
    <source>
        <dbReference type="ARBA" id="ARBA00022840"/>
    </source>
</evidence>
<comment type="caution">
    <text evidence="8">The sequence shown here is derived from an EMBL/GenBank/DDBJ whole genome shotgun (WGS) entry which is preliminary data.</text>
</comment>
<dbReference type="Pfam" id="PF00005">
    <property type="entry name" value="ABC_tran"/>
    <property type="match status" value="1"/>
</dbReference>
<dbReference type="PROSITE" id="PS50893">
    <property type="entry name" value="ABC_TRANSPORTER_2"/>
    <property type="match status" value="1"/>
</dbReference>
<keyword evidence="9" id="KW-1185">Reference proteome</keyword>
<dbReference type="InterPro" id="IPR017871">
    <property type="entry name" value="ABC_transporter-like_CS"/>
</dbReference>
<dbReference type="InterPro" id="IPR005116">
    <property type="entry name" value="Transp-assoc_OB_typ1"/>
</dbReference>
<evidence type="ECO:0000259" key="6">
    <source>
        <dbReference type="PROSITE" id="PS50893"/>
    </source>
</evidence>
<dbReference type="InterPro" id="IPR050093">
    <property type="entry name" value="ABC_SmlMolc_Importer"/>
</dbReference>
<evidence type="ECO:0000313" key="8">
    <source>
        <dbReference type="EMBL" id="NHC15808.1"/>
    </source>
</evidence>
<dbReference type="PANTHER" id="PTHR42781">
    <property type="entry name" value="SPERMIDINE/PUTRESCINE IMPORT ATP-BINDING PROTEIN POTA"/>
    <property type="match status" value="1"/>
</dbReference>
<keyword evidence="2 5" id="KW-0500">Molybdenum</keyword>
<feature type="domain" description="ABC transporter" evidence="6">
    <location>
        <begin position="2"/>
        <end position="234"/>
    </location>
</feature>
<evidence type="ECO:0000256" key="1">
    <source>
        <dbReference type="ARBA" id="ARBA00022448"/>
    </source>
</evidence>
<dbReference type="Gene3D" id="3.40.50.300">
    <property type="entry name" value="P-loop containing nucleotide triphosphate hydrolases"/>
    <property type="match status" value="1"/>
</dbReference>
<name>A0ABX0GXV4_9ACTN</name>
<evidence type="ECO:0000256" key="2">
    <source>
        <dbReference type="ARBA" id="ARBA00022505"/>
    </source>
</evidence>
<proteinExistence type="predicted"/>
<accession>A0ABX0GXV4</accession>
<organism evidence="8 9">
    <name type="scientific">Motilibacter deserti</name>
    <dbReference type="NCBI Taxonomy" id="2714956"/>
    <lineage>
        <taxon>Bacteria</taxon>
        <taxon>Bacillati</taxon>
        <taxon>Actinomycetota</taxon>
        <taxon>Actinomycetes</taxon>
        <taxon>Motilibacterales</taxon>
        <taxon>Motilibacteraceae</taxon>
        <taxon>Motilibacter</taxon>
    </lineage>
</organism>
<evidence type="ECO:0000313" key="9">
    <source>
        <dbReference type="Proteomes" id="UP000800981"/>
    </source>
</evidence>
<protein>
    <submittedName>
        <fullName evidence="8">ABC transporter ATP-binding protein</fullName>
    </submittedName>
</protein>
<dbReference type="SUPFAM" id="SSF50331">
    <property type="entry name" value="MOP-like"/>
    <property type="match status" value="1"/>
</dbReference>
<dbReference type="GO" id="GO:0005524">
    <property type="term" value="F:ATP binding"/>
    <property type="evidence" value="ECO:0007669"/>
    <property type="project" value="UniProtKB-KW"/>
</dbReference>
<dbReference type="PANTHER" id="PTHR42781:SF4">
    <property type="entry name" value="SPERMIDINE_PUTRESCINE IMPORT ATP-BINDING PROTEIN POTA"/>
    <property type="match status" value="1"/>
</dbReference>
<dbReference type="PROSITE" id="PS51866">
    <property type="entry name" value="MOP"/>
    <property type="match status" value="1"/>
</dbReference>
<dbReference type="InterPro" id="IPR008995">
    <property type="entry name" value="Mo/tungstate-bd_C_term_dom"/>
</dbReference>
<dbReference type="Gene3D" id="2.40.50.100">
    <property type="match status" value="1"/>
</dbReference>
<evidence type="ECO:0000259" key="7">
    <source>
        <dbReference type="PROSITE" id="PS51866"/>
    </source>
</evidence>
<keyword evidence="3" id="KW-0547">Nucleotide-binding</keyword>
<dbReference type="EMBL" id="JAANNP010000057">
    <property type="protein sequence ID" value="NHC15808.1"/>
    <property type="molecule type" value="Genomic_DNA"/>
</dbReference>
<sequence length="364" mass="37698">MDADIDVSRGGFRLRVGLQVAPGETLAVLGPNGAGKTTLLRVLAGLLALDAGHLRLGPQTLDSPAERVFVAPQLRGAGVVFQDYRLFPHLSARDNVAFGPTAAGLRRRAARAVADRELERLGLGPVAGHRPAQLSGGQAQRVALARALAASPRLLLLDEPLAALDARSRADSRTALRTALACFPGPALLVTHDPLEALTLADRLLVLERGEAVQEGAPADVARRPATDYVARLVGLNLYPGTLDGDRVRLEGGGTLVAAARAGDGDSDPAALPGGSRVLVAVDPAAVSVHLERPAAGSPRNVWPGTVRALDLLGNRVRVDVAGAPPALVDLTAPAVAELGLRPGTPVWLSLKASEARAYPAPVR</sequence>